<dbReference type="PANTHER" id="PTHR33562">
    <property type="entry name" value="ATILLA, ISOFORM B-RELATED-RELATED"/>
    <property type="match status" value="1"/>
</dbReference>
<dbReference type="Proteomes" id="UP001159042">
    <property type="component" value="Unassembled WGS sequence"/>
</dbReference>
<proteinExistence type="predicted"/>
<keyword evidence="3 8" id="KW-0812">Transmembrane</keyword>
<comment type="caution">
    <text evidence="10">The sequence shown here is derived from an EMBL/GenBank/DDBJ whole genome shotgun (WGS) entry which is preliminary data.</text>
</comment>
<protein>
    <recommendedName>
        <fullName evidence="12">Protein quiver</fullName>
    </recommendedName>
</protein>
<comment type="subcellular location">
    <subcellularLocation>
        <location evidence="1">Membrane</location>
        <topology evidence="1">Lipid-anchor</topology>
        <topology evidence="1">GPI-anchor</topology>
    </subcellularLocation>
</comment>
<evidence type="ECO:0000256" key="5">
    <source>
        <dbReference type="ARBA" id="ARBA00022989"/>
    </source>
</evidence>
<accession>A0AAV8VLH7</accession>
<evidence type="ECO:0000313" key="11">
    <source>
        <dbReference type="Proteomes" id="UP001159042"/>
    </source>
</evidence>
<name>A0AAV8VLH7_9CUCU</name>
<dbReference type="InterPro" id="IPR045860">
    <property type="entry name" value="Snake_toxin-like_sf"/>
</dbReference>
<evidence type="ECO:0000256" key="6">
    <source>
        <dbReference type="ARBA" id="ARBA00023136"/>
    </source>
</evidence>
<feature type="chain" id="PRO_5043967443" description="Protein quiver" evidence="9">
    <location>
        <begin position="25"/>
        <end position="136"/>
    </location>
</feature>
<evidence type="ECO:0000256" key="8">
    <source>
        <dbReference type="SAM" id="Phobius"/>
    </source>
</evidence>
<evidence type="ECO:0000256" key="9">
    <source>
        <dbReference type="SAM" id="SignalP"/>
    </source>
</evidence>
<evidence type="ECO:0000256" key="3">
    <source>
        <dbReference type="ARBA" id="ARBA00022692"/>
    </source>
</evidence>
<dbReference type="InterPro" id="IPR050975">
    <property type="entry name" value="Sleep_regulator"/>
</dbReference>
<keyword evidence="11" id="KW-1185">Reference proteome</keyword>
<sequence>MKQKSTLCVLLLVICAWSISPGMAYKCYECQEEKGRGLDCESNVKNVLQPNCTETFQCIKYIWTTGNTSVLYRGCAPNSKCEELSATVTANHSLDYCSICDSALCNSAILPRFTLAVWPSWLFFLFVCTRLWRYSN</sequence>
<keyword evidence="2" id="KW-0336">GPI-anchor</keyword>
<keyword evidence="2" id="KW-0325">Glycoprotein</keyword>
<dbReference type="SUPFAM" id="SSF57302">
    <property type="entry name" value="Snake toxin-like"/>
    <property type="match status" value="1"/>
</dbReference>
<evidence type="ECO:0000313" key="10">
    <source>
        <dbReference type="EMBL" id="KAJ8915152.1"/>
    </source>
</evidence>
<evidence type="ECO:0008006" key="12">
    <source>
        <dbReference type="Google" id="ProtNLM"/>
    </source>
</evidence>
<dbReference type="Gene3D" id="2.10.60.10">
    <property type="entry name" value="CD59"/>
    <property type="match status" value="1"/>
</dbReference>
<dbReference type="AlphaFoldDB" id="A0AAV8VLH7"/>
<keyword evidence="4 9" id="KW-0732">Signal</keyword>
<keyword evidence="7" id="KW-0449">Lipoprotein</keyword>
<dbReference type="EMBL" id="JANEYG010000057">
    <property type="protein sequence ID" value="KAJ8915152.1"/>
    <property type="molecule type" value="Genomic_DNA"/>
</dbReference>
<evidence type="ECO:0000256" key="7">
    <source>
        <dbReference type="ARBA" id="ARBA00023288"/>
    </source>
</evidence>
<keyword evidence="6 8" id="KW-0472">Membrane</keyword>
<dbReference type="GO" id="GO:0098552">
    <property type="term" value="C:side of membrane"/>
    <property type="evidence" value="ECO:0007669"/>
    <property type="project" value="UniProtKB-KW"/>
</dbReference>
<feature type="transmembrane region" description="Helical" evidence="8">
    <location>
        <begin position="113"/>
        <end position="132"/>
    </location>
</feature>
<evidence type="ECO:0000256" key="4">
    <source>
        <dbReference type="ARBA" id="ARBA00022729"/>
    </source>
</evidence>
<feature type="signal peptide" evidence="9">
    <location>
        <begin position="1"/>
        <end position="24"/>
    </location>
</feature>
<evidence type="ECO:0000256" key="1">
    <source>
        <dbReference type="ARBA" id="ARBA00004589"/>
    </source>
</evidence>
<gene>
    <name evidence="10" type="ORF">NQ315_000404</name>
</gene>
<reference evidence="10 11" key="1">
    <citation type="journal article" date="2023" name="Insect Mol. Biol.">
        <title>Genome sequencing provides insights into the evolution of gene families encoding plant cell wall-degrading enzymes in longhorned beetles.</title>
        <authorList>
            <person name="Shin N.R."/>
            <person name="Okamura Y."/>
            <person name="Kirsch R."/>
            <person name="Pauchet Y."/>
        </authorList>
    </citation>
    <scope>NUCLEOTIDE SEQUENCE [LARGE SCALE GENOMIC DNA]</scope>
    <source>
        <strain evidence="10">EAD_L_NR</strain>
    </source>
</reference>
<evidence type="ECO:0000256" key="2">
    <source>
        <dbReference type="ARBA" id="ARBA00022622"/>
    </source>
</evidence>
<organism evidence="10 11">
    <name type="scientific">Exocentrus adspersus</name>
    <dbReference type="NCBI Taxonomy" id="1586481"/>
    <lineage>
        <taxon>Eukaryota</taxon>
        <taxon>Metazoa</taxon>
        <taxon>Ecdysozoa</taxon>
        <taxon>Arthropoda</taxon>
        <taxon>Hexapoda</taxon>
        <taxon>Insecta</taxon>
        <taxon>Pterygota</taxon>
        <taxon>Neoptera</taxon>
        <taxon>Endopterygota</taxon>
        <taxon>Coleoptera</taxon>
        <taxon>Polyphaga</taxon>
        <taxon>Cucujiformia</taxon>
        <taxon>Chrysomeloidea</taxon>
        <taxon>Cerambycidae</taxon>
        <taxon>Lamiinae</taxon>
        <taxon>Acanthocinini</taxon>
        <taxon>Exocentrus</taxon>
    </lineage>
</organism>
<keyword evidence="5 8" id="KW-1133">Transmembrane helix</keyword>